<keyword evidence="2" id="KW-0663">Pyridoxal phosphate</keyword>
<dbReference type="Gene3D" id="3.40.640.10">
    <property type="entry name" value="Type I PLP-dependent aspartate aminotransferase-like (Major domain)"/>
    <property type="match status" value="1"/>
</dbReference>
<comment type="cofactor">
    <cofactor evidence="1">
        <name>pyridoxal 5'-phosphate</name>
        <dbReference type="ChEBI" id="CHEBI:597326"/>
    </cofactor>
</comment>
<dbReference type="SUPFAM" id="SSF53383">
    <property type="entry name" value="PLP-dependent transferases"/>
    <property type="match status" value="1"/>
</dbReference>
<evidence type="ECO:0000259" key="3">
    <source>
        <dbReference type="Pfam" id="PF00155"/>
    </source>
</evidence>
<gene>
    <name evidence="4" type="ORF">DHW61_12290</name>
</gene>
<sequence length="215" mass="24567">MLLHQANPHGGDVYRHKIRLDYSANLNPFGTPPLVKEAIIKASECLYQYPDPYCEELRKTISINEKVPMEYILCGNGAAELIYSYAAATKPGKVLIVAPTFCEYAQSLYNQETEIDYYYLKEEKGFLLSEDILDKINREYDTVYLCNPNNPTGKCVPYALLQKLLRKSRVLGIRLFVDECFLEWVNGAASLVRDCKEYPNLFLLKAFTKSYGMDG</sequence>
<proteinExistence type="predicted"/>
<evidence type="ECO:0000313" key="5">
    <source>
        <dbReference type="Proteomes" id="UP000262969"/>
    </source>
</evidence>
<dbReference type="InterPro" id="IPR015421">
    <property type="entry name" value="PyrdxlP-dep_Trfase_major"/>
</dbReference>
<dbReference type="PANTHER" id="PTHR42885:SF1">
    <property type="entry name" value="THREONINE-PHOSPHATE DECARBOXYLASE"/>
    <property type="match status" value="1"/>
</dbReference>
<name>A0A3D2X9G8_9FIRM</name>
<dbReference type="AlphaFoldDB" id="A0A3D2X9G8"/>
<dbReference type="EMBL" id="DPVV01000413">
    <property type="protein sequence ID" value="HCL03165.1"/>
    <property type="molecule type" value="Genomic_DNA"/>
</dbReference>
<dbReference type="InterPro" id="IPR015424">
    <property type="entry name" value="PyrdxlP-dep_Trfase"/>
</dbReference>
<dbReference type="InterPro" id="IPR004839">
    <property type="entry name" value="Aminotransferase_I/II_large"/>
</dbReference>
<organism evidence="4 5">
    <name type="scientific">Lachnoclostridium phytofermentans</name>
    <dbReference type="NCBI Taxonomy" id="66219"/>
    <lineage>
        <taxon>Bacteria</taxon>
        <taxon>Bacillati</taxon>
        <taxon>Bacillota</taxon>
        <taxon>Clostridia</taxon>
        <taxon>Lachnospirales</taxon>
        <taxon>Lachnospiraceae</taxon>
    </lineage>
</organism>
<reference evidence="4 5" key="1">
    <citation type="journal article" date="2018" name="Nat. Biotechnol.">
        <title>A standardized bacterial taxonomy based on genome phylogeny substantially revises the tree of life.</title>
        <authorList>
            <person name="Parks D.H."/>
            <person name="Chuvochina M."/>
            <person name="Waite D.W."/>
            <person name="Rinke C."/>
            <person name="Skarshewski A."/>
            <person name="Chaumeil P.A."/>
            <person name="Hugenholtz P."/>
        </authorList>
    </citation>
    <scope>NUCLEOTIDE SEQUENCE [LARGE SCALE GENOMIC DNA]</scope>
    <source>
        <strain evidence="4">UBA11728</strain>
    </source>
</reference>
<dbReference type="InterPro" id="IPR015422">
    <property type="entry name" value="PyrdxlP-dep_Trfase_small"/>
</dbReference>
<evidence type="ECO:0000256" key="1">
    <source>
        <dbReference type="ARBA" id="ARBA00001933"/>
    </source>
</evidence>
<feature type="domain" description="Aminotransferase class I/classII large" evidence="3">
    <location>
        <begin position="21"/>
        <end position="215"/>
    </location>
</feature>
<feature type="non-terminal residue" evidence="4">
    <location>
        <position position="215"/>
    </location>
</feature>
<dbReference type="Gene3D" id="3.90.1150.10">
    <property type="entry name" value="Aspartate Aminotransferase, domain 1"/>
    <property type="match status" value="1"/>
</dbReference>
<dbReference type="Proteomes" id="UP000262969">
    <property type="component" value="Unassembled WGS sequence"/>
</dbReference>
<dbReference type="Pfam" id="PF00155">
    <property type="entry name" value="Aminotran_1_2"/>
    <property type="match status" value="1"/>
</dbReference>
<protein>
    <submittedName>
        <fullName evidence="4">Threonine-phosphate decarboxylase</fullName>
    </submittedName>
</protein>
<dbReference type="CDD" id="cd00609">
    <property type="entry name" value="AAT_like"/>
    <property type="match status" value="1"/>
</dbReference>
<evidence type="ECO:0000313" key="4">
    <source>
        <dbReference type="EMBL" id="HCL03165.1"/>
    </source>
</evidence>
<dbReference type="PANTHER" id="PTHR42885">
    <property type="entry name" value="HISTIDINOL-PHOSPHATE AMINOTRANSFERASE-RELATED"/>
    <property type="match status" value="1"/>
</dbReference>
<dbReference type="GO" id="GO:0003824">
    <property type="term" value="F:catalytic activity"/>
    <property type="evidence" value="ECO:0007669"/>
    <property type="project" value="UniProtKB-ARBA"/>
</dbReference>
<dbReference type="GO" id="GO:0030170">
    <property type="term" value="F:pyridoxal phosphate binding"/>
    <property type="evidence" value="ECO:0007669"/>
    <property type="project" value="InterPro"/>
</dbReference>
<accession>A0A3D2X9G8</accession>
<comment type="caution">
    <text evidence="4">The sequence shown here is derived from an EMBL/GenBank/DDBJ whole genome shotgun (WGS) entry which is preliminary data.</text>
</comment>
<evidence type="ECO:0000256" key="2">
    <source>
        <dbReference type="ARBA" id="ARBA00022898"/>
    </source>
</evidence>